<dbReference type="Gene3D" id="3.10.180.10">
    <property type="entry name" value="2,3-Dihydroxybiphenyl 1,2-Dioxygenase, domain 1"/>
    <property type="match status" value="1"/>
</dbReference>
<dbReference type="PANTHER" id="PTHR35908">
    <property type="entry name" value="HYPOTHETICAL FUSION PROTEIN"/>
    <property type="match status" value="1"/>
</dbReference>
<proteinExistence type="predicted"/>
<dbReference type="InterPro" id="IPR041581">
    <property type="entry name" value="Glyoxalase_6"/>
</dbReference>
<dbReference type="Proteomes" id="UP000267804">
    <property type="component" value="Chromosome"/>
</dbReference>
<dbReference type="InterPro" id="IPR029068">
    <property type="entry name" value="Glyas_Bleomycin-R_OHBP_Dase"/>
</dbReference>
<dbReference type="KEGG" id="mtua:CSH63_01450"/>
<protein>
    <submittedName>
        <fullName evidence="2">Glyoxalase</fullName>
    </submittedName>
</protein>
<dbReference type="CDD" id="cd06587">
    <property type="entry name" value="VOC"/>
    <property type="match status" value="1"/>
</dbReference>
<dbReference type="EMBL" id="CP024087">
    <property type="protein sequence ID" value="AYF26147.1"/>
    <property type="molecule type" value="Genomic_DNA"/>
</dbReference>
<dbReference type="RefSeq" id="WP_120568698.1">
    <property type="nucleotide sequence ID" value="NZ_CP024087.1"/>
</dbReference>
<organism evidence="2 3">
    <name type="scientific">Micromonospora tulbaghiae</name>
    <dbReference type="NCBI Taxonomy" id="479978"/>
    <lineage>
        <taxon>Bacteria</taxon>
        <taxon>Bacillati</taxon>
        <taxon>Actinomycetota</taxon>
        <taxon>Actinomycetes</taxon>
        <taxon>Micromonosporales</taxon>
        <taxon>Micromonosporaceae</taxon>
        <taxon>Micromonospora</taxon>
    </lineage>
</organism>
<sequence length="131" mass="14706">MTSYVSHTTVDCADAYALSRWWASVLDYREDPDDPNEPGHEEYMIYSPDGRHRLLFIEVPDAKQVKNRIHLDLRPVEGTRDEELARLTGLGATVVADRRSSDGTGWVVLADPEGNEFCILRSDAEVAATRS</sequence>
<gene>
    <name evidence="2" type="ORF">CSH63_01450</name>
</gene>
<dbReference type="Pfam" id="PF18029">
    <property type="entry name" value="Glyoxalase_6"/>
    <property type="match status" value="1"/>
</dbReference>
<evidence type="ECO:0000313" key="2">
    <source>
        <dbReference type="EMBL" id="AYF26147.1"/>
    </source>
</evidence>
<name>A0A386WCY0_9ACTN</name>
<dbReference type="AlphaFoldDB" id="A0A386WCY0"/>
<reference evidence="2 3" key="1">
    <citation type="submission" date="2017-10" db="EMBL/GenBank/DDBJ databases">
        <title>Integration of genomic and chemical information greatly accelerates assignment of the full stereostructure of myelolactone, a potent inhibitor of myeloma from a marine-derived Micromonospora.</title>
        <authorList>
            <person name="Kim M.C."/>
            <person name="Machado H."/>
            <person name="Jensen P.R."/>
            <person name="Fenical W."/>
        </authorList>
    </citation>
    <scope>NUCLEOTIDE SEQUENCE [LARGE SCALE GENOMIC DNA]</scope>
    <source>
        <strain evidence="2 3">CNY-010</strain>
    </source>
</reference>
<feature type="domain" description="Glyoxalase-like" evidence="1">
    <location>
        <begin position="8"/>
        <end position="120"/>
    </location>
</feature>
<accession>A0A386WCY0</accession>
<evidence type="ECO:0000259" key="1">
    <source>
        <dbReference type="Pfam" id="PF18029"/>
    </source>
</evidence>
<dbReference type="PANTHER" id="PTHR35908:SF1">
    <property type="entry name" value="CONSERVED PROTEIN"/>
    <property type="match status" value="1"/>
</dbReference>
<evidence type="ECO:0000313" key="3">
    <source>
        <dbReference type="Proteomes" id="UP000267804"/>
    </source>
</evidence>
<dbReference type="SUPFAM" id="SSF54593">
    <property type="entry name" value="Glyoxalase/Bleomycin resistance protein/Dihydroxybiphenyl dioxygenase"/>
    <property type="match status" value="1"/>
</dbReference>